<dbReference type="EMBL" id="BMLQ01000001">
    <property type="protein sequence ID" value="GGO41012.1"/>
    <property type="molecule type" value="Genomic_DNA"/>
</dbReference>
<organism evidence="7 8">
    <name type="scientific">Citricoccus zhacaiensis</name>
    <dbReference type="NCBI Taxonomy" id="489142"/>
    <lineage>
        <taxon>Bacteria</taxon>
        <taxon>Bacillati</taxon>
        <taxon>Actinomycetota</taxon>
        <taxon>Actinomycetes</taxon>
        <taxon>Micrococcales</taxon>
        <taxon>Micrococcaceae</taxon>
        <taxon>Citricoccus</taxon>
    </lineage>
</organism>
<dbReference type="Proteomes" id="UP000642509">
    <property type="component" value="Unassembled WGS sequence"/>
</dbReference>
<comment type="similarity">
    <text evidence="1 6">Belongs to the DeoC/FbaB aldolase family. DeoC type 1 subfamily.</text>
</comment>
<dbReference type="CDD" id="cd00959">
    <property type="entry name" value="DeoC"/>
    <property type="match status" value="1"/>
</dbReference>
<evidence type="ECO:0000256" key="4">
    <source>
        <dbReference type="ARBA" id="ARBA00023270"/>
    </source>
</evidence>
<proteinExistence type="inferred from homology"/>
<comment type="catalytic activity">
    <reaction evidence="5 6">
        <text>2-deoxy-D-ribose 5-phosphate = D-glyceraldehyde 3-phosphate + acetaldehyde</text>
        <dbReference type="Rhea" id="RHEA:12821"/>
        <dbReference type="ChEBI" id="CHEBI:15343"/>
        <dbReference type="ChEBI" id="CHEBI:59776"/>
        <dbReference type="ChEBI" id="CHEBI:62877"/>
        <dbReference type="EC" id="4.1.2.4"/>
    </reaction>
</comment>
<comment type="function">
    <text evidence="6">Catalyzes a reversible aldol reaction between acetaldehyde and D-glyceraldehyde 3-phosphate to generate 2-deoxy-D-ribose 5-phosphate.</text>
</comment>
<evidence type="ECO:0000256" key="2">
    <source>
        <dbReference type="ARBA" id="ARBA00022490"/>
    </source>
</evidence>
<name>A0ABQ2LNJ7_9MICC</name>
<keyword evidence="2 6" id="KW-0963">Cytoplasm</keyword>
<evidence type="ECO:0000256" key="5">
    <source>
        <dbReference type="ARBA" id="ARBA00048791"/>
    </source>
</evidence>
<dbReference type="SUPFAM" id="SSF51569">
    <property type="entry name" value="Aldolase"/>
    <property type="match status" value="1"/>
</dbReference>
<dbReference type="EC" id="4.1.2.4" evidence="6"/>
<evidence type="ECO:0000256" key="1">
    <source>
        <dbReference type="ARBA" id="ARBA00010936"/>
    </source>
</evidence>
<dbReference type="InterPro" id="IPR011343">
    <property type="entry name" value="DeoC"/>
</dbReference>
<feature type="active site" description="Proton donor/acceptor" evidence="6">
    <location>
        <position position="108"/>
    </location>
</feature>
<accession>A0ABQ2LNJ7</accession>
<dbReference type="PANTHER" id="PTHR10889:SF1">
    <property type="entry name" value="DEOXYRIBOSE-PHOSPHATE ALDOLASE"/>
    <property type="match status" value="1"/>
</dbReference>
<dbReference type="Gene3D" id="3.20.20.70">
    <property type="entry name" value="Aldolase class I"/>
    <property type="match status" value="1"/>
</dbReference>
<comment type="caution">
    <text evidence="7">The sequence shown here is derived from an EMBL/GenBank/DDBJ whole genome shotgun (WGS) entry which is preliminary data.</text>
</comment>
<dbReference type="InterPro" id="IPR028581">
    <property type="entry name" value="DeoC_typeI"/>
</dbReference>
<dbReference type="RefSeq" id="WP_188803712.1">
    <property type="nucleotide sequence ID" value="NZ_BAAAOU010000003.1"/>
</dbReference>
<gene>
    <name evidence="6 7" type="primary">deoC</name>
    <name evidence="7" type="ORF">GCM10010977_04270</name>
</gene>
<feature type="active site" description="Schiff-base intermediate with acetaldehyde" evidence="6">
    <location>
        <position position="172"/>
    </location>
</feature>
<reference evidence="8" key="1">
    <citation type="journal article" date="2019" name="Int. J. Syst. Evol. Microbiol.">
        <title>The Global Catalogue of Microorganisms (GCM) 10K type strain sequencing project: providing services to taxonomists for standard genome sequencing and annotation.</title>
        <authorList>
            <consortium name="The Broad Institute Genomics Platform"/>
            <consortium name="The Broad Institute Genome Sequencing Center for Infectious Disease"/>
            <person name="Wu L."/>
            <person name="Ma J."/>
        </authorList>
    </citation>
    <scope>NUCLEOTIDE SEQUENCE [LARGE SCALE GENOMIC DNA]</scope>
    <source>
        <strain evidence="8">CGMCC 1.7064</strain>
    </source>
</reference>
<dbReference type="InterPro" id="IPR002915">
    <property type="entry name" value="DeoC/FbaB/LacD_aldolase"/>
</dbReference>
<dbReference type="SMART" id="SM01133">
    <property type="entry name" value="DeoC"/>
    <property type="match status" value="1"/>
</dbReference>
<sequence>MQNGPDSTASTGTSAELTTAELAQFIDHTLLKPQASREDILAVCAEASAAQVKSVCVNPVWVPTVTEALAGSGVLTCTVIGFPLGATTTAAKVGETADAVAHGADEVDMVIDIASALAGDRAALVADIGAVARAAHDGGAILKVIIETCLLDDAAKELVCSASVEAGADFVKTSTGFSTGGATVEDVALMRRVVGPELGVKASGGVRSREDALAMIEAGATRIGASSALAILKAR</sequence>
<evidence type="ECO:0000256" key="3">
    <source>
        <dbReference type="ARBA" id="ARBA00023239"/>
    </source>
</evidence>
<dbReference type="NCBIfam" id="TIGR00126">
    <property type="entry name" value="deoC"/>
    <property type="match status" value="1"/>
</dbReference>
<dbReference type="PANTHER" id="PTHR10889">
    <property type="entry name" value="DEOXYRIBOSE-PHOSPHATE ALDOLASE"/>
    <property type="match status" value="1"/>
</dbReference>
<dbReference type="PIRSF" id="PIRSF001357">
    <property type="entry name" value="DeoC"/>
    <property type="match status" value="1"/>
</dbReference>
<keyword evidence="4 6" id="KW-0704">Schiff base</keyword>
<evidence type="ECO:0000313" key="8">
    <source>
        <dbReference type="Proteomes" id="UP000642509"/>
    </source>
</evidence>
<comment type="subcellular location">
    <subcellularLocation>
        <location evidence="6">Cytoplasm</location>
    </subcellularLocation>
</comment>
<evidence type="ECO:0000313" key="7">
    <source>
        <dbReference type="EMBL" id="GGO41012.1"/>
    </source>
</evidence>
<keyword evidence="3 6" id="KW-0456">Lyase</keyword>
<protein>
    <recommendedName>
        <fullName evidence="6">Deoxyribose-phosphate aldolase</fullName>
        <shortName evidence="6">DERA</shortName>
        <ecNumber evidence="6">4.1.2.4</ecNumber>
    </recommendedName>
    <alternativeName>
        <fullName evidence="6">2-deoxy-D-ribose 5-phosphate aldolase</fullName>
    </alternativeName>
    <alternativeName>
        <fullName evidence="6">Phosphodeoxyriboaldolase</fullName>
        <shortName evidence="6">Deoxyriboaldolase</shortName>
    </alternativeName>
</protein>
<keyword evidence="8" id="KW-1185">Reference proteome</keyword>
<feature type="active site" description="Proton donor/acceptor" evidence="6">
    <location>
        <position position="201"/>
    </location>
</feature>
<dbReference type="HAMAP" id="MF_00114">
    <property type="entry name" value="DeoC_type1"/>
    <property type="match status" value="1"/>
</dbReference>
<evidence type="ECO:0000256" key="6">
    <source>
        <dbReference type="HAMAP-Rule" id="MF_00114"/>
    </source>
</evidence>
<dbReference type="Pfam" id="PF01791">
    <property type="entry name" value="DeoC"/>
    <property type="match status" value="1"/>
</dbReference>
<dbReference type="InterPro" id="IPR013785">
    <property type="entry name" value="Aldolase_TIM"/>
</dbReference>
<comment type="pathway">
    <text evidence="6">Carbohydrate degradation; 2-deoxy-D-ribose 1-phosphate degradation; D-glyceraldehyde 3-phosphate and acetaldehyde from 2-deoxy-alpha-D-ribose 1-phosphate: step 2/2.</text>
</comment>